<organism evidence="2 3">
    <name type="scientific">Neocallimastix californiae</name>
    <dbReference type="NCBI Taxonomy" id="1754190"/>
    <lineage>
        <taxon>Eukaryota</taxon>
        <taxon>Fungi</taxon>
        <taxon>Fungi incertae sedis</taxon>
        <taxon>Chytridiomycota</taxon>
        <taxon>Chytridiomycota incertae sedis</taxon>
        <taxon>Neocallimastigomycetes</taxon>
        <taxon>Neocallimastigales</taxon>
        <taxon>Neocallimastigaceae</taxon>
        <taxon>Neocallimastix</taxon>
    </lineage>
</organism>
<evidence type="ECO:0000313" key="3">
    <source>
        <dbReference type="Proteomes" id="UP000193920"/>
    </source>
</evidence>
<accession>A0A1Y1Z4Y2</accession>
<feature type="non-terminal residue" evidence="2">
    <location>
        <position position="1"/>
    </location>
</feature>
<feature type="domain" description="MATH" evidence="1">
    <location>
        <begin position="6"/>
        <end position="145"/>
    </location>
</feature>
<keyword evidence="3" id="KW-1185">Reference proteome</keyword>
<dbReference type="Gene3D" id="2.60.210.10">
    <property type="entry name" value="Apoptosis, Tumor Necrosis Factor Receptor Associated Protein 2, Chain A"/>
    <property type="match status" value="1"/>
</dbReference>
<proteinExistence type="predicted"/>
<protein>
    <recommendedName>
        <fullName evidence="1">MATH domain-containing protein</fullName>
    </recommendedName>
</protein>
<dbReference type="PROSITE" id="PS50144">
    <property type="entry name" value="MATH"/>
    <property type="match status" value="1"/>
</dbReference>
<dbReference type="OrthoDB" id="1883087at2759"/>
<gene>
    <name evidence="2" type="ORF">LY90DRAFT_519349</name>
</gene>
<sequence>ENLLSEDIFEWDIENWKGLKNENTKENFKLCGLNWNLTLYPHGSDKKDEYVSMALENYNALKYYSSDNNYKYNEDNQFNLNVPTVFVLYIRKYDGSLSYESYEAKNTTFRFNNIDYYHEITDLIEVNKLNEKILKDNKLTVGIYLRRYKNNNENEFKIKIESFIDDKNEKEIMKEQYNEINLSFNEIFKLNNNYTISNNDFNDGINNWNLSIEKKLIEGQQYLSFQLENMNLLNKIIKTNLVFYIRNCKDYSFFKTKATNNFLYFNTDTTNDSDSSIKTIKKYTIDKFINLNSIKDYFKEFNKNHSEIIGGIYMRIYYIKENYINIIRNHIINDYGIALYAESFFEYSLNLNNKSISDNDFNLGCYDWNFTVESKNNNTFELTLDYIEIKIKKILGIHTLVMFLQ</sequence>
<dbReference type="InterPro" id="IPR008974">
    <property type="entry name" value="TRAF-like"/>
</dbReference>
<comment type="caution">
    <text evidence="2">The sequence shown here is derived from an EMBL/GenBank/DDBJ whole genome shotgun (WGS) entry which is preliminary data.</text>
</comment>
<dbReference type="InterPro" id="IPR002083">
    <property type="entry name" value="MATH/TRAF_dom"/>
</dbReference>
<reference evidence="2 3" key="1">
    <citation type="submission" date="2016-08" db="EMBL/GenBank/DDBJ databases">
        <title>A Parts List for Fungal Cellulosomes Revealed by Comparative Genomics.</title>
        <authorList>
            <consortium name="DOE Joint Genome Institute"/>
            <person name="Haitjema C.H."/>
            <person name="Gilmore S.P."/>
            <person name="Henske J.K."/>
            <person name="Solomon K.V."/>
            <person name="De Groot R."/>
            <person name="Kuo A."/>
            <person name="Mondo S.J."/>
            <person name="Salamov A.A."/>
            <person name="Labutti K."/>
            <person name="Zhao Z."/>
            <person name="Chiniquy J."/>
            <person name="Barry K."/>
            <person name="Brewer H.M."/>
            <person name="Purvine S.O."/>
            <person name="Wright A.T."/>
            <person name="Boxma B."/>
            <person name="Van Alen T."/>
            <person name="Hackstein J.H."/>
            <person name="Baker S.E."/>
            <person name="Grigoriev I.V."/>
            <person name="O'Malley M.A."/>
        </authorList>
    </citation>
    <scope>NUCLEOTIDE SEQUENCE [LARGE SCALE GENOMIC DNA]</scope>
    <source>
        <strain evidence="2 3">G1</strain>
    </source>
</reference>
<dbReference type="EMBL" id="MCOG01000451">
    <property type="protein sequence ID" value="ORY05309.1"/>
    <property type="molecule type" value="Genomic_DNA"/>
</dbReference>
<dbReference type="SUPFAM" id="SSF49599">
    <property type="entry name" value="TRAF domain-like"/>
    <property type="match status" value="1"/>
</dbReference>
<evidence type="ECO:0000313" key="2">
    <source>
        <dbReference type="EMBL" id="ORY05309.1"/>
    </source>
</evidence>
<name>A0A1Y1Z4Y2_9FUNG</name>
<evidence type="ECO:0000259" key="1">
    <source>
        <dbReference type="PROSITE" id="PS50144"/>
    </source>
</evidence>
<dbReference type="Proteomes" id="UP000193920">
    <property type="component" value="Unassembled WGS sequence"/>
</dbReference>
<dbReference type="AlphaFoldDB" id="A0A1Y1Z4Y2"/>